<feature type="domain" description="Ig-like" evidence="8">
    <location>
        <begin position="357"/>
        <end position="468"/>
    </location>
</feature>
<proteinExistence type="predicted"/>
<keyword evidence="2" id="KW-0732">Signal</keyword>
<dbReference type="InterPro" id="IPR036179">
    <property type="entry name" value="Ig-like_dom_sf"/>
</dbReference>
<dbReference type="EnsemblMetazoa" id="XM_030972856">
    <property type="protein sequence ID" value="XP_030828716"/>
    <property type="gene ID" value="LOC105443757"/>
</dbReference>
<dbReference type="Proteomes" id="UP000007110">
    <property type="component" value="Unassembled WGS sequence"/>
</dbReference>
<dbReference type="InterPro" id="IPR013783">
    <property type="entry name" value="Ig-like_fold"/>
</dbReference>
<evidence type="ECO:0000256" key="4">
    <source>
        <dbReference type="ARBA" id="ARBA00023157"/>
    </source>
</evidence>
<dbReference type="SMART" id="SM00409">
    <property type="entry name" value="IG"/>
    <property type="match status" value="1"/>
</dbReference>
<dbReference type="InterPro" id="IPR000372">
    <property type="entry name" value="LRRNT"/>
</dbReference>
<reference evidence="9" key="2">
    <citation type="submission" date="2021-01" db="UniProtKB">
        <authorList>
            <consortium name="EnsemblMetazoa"/>
        </authorList>
    </citation>
    <scope>IDENTIFICATION</scope>
</reference>
<dbReference type="InParanoid" id="A0A7M7HH36"/>
<dbReference type="RefSeq" id="XP_030828716.1">
    <property type="nucleotide sequence ID" value="XM_030972856.1"/>
</dbReference>
<dbReference type="Gene3D" id="3.80.10.10">
    <property type="entry name" value="Ribonuclease Inhibitor"/>
    <property type="match status" value="2"/>
</dbReference>
<dbReference type="EnsemblMetazoa" id="XM_011683848">
    <property type="protein sequence ID" value="XP_011682150"/>
    <property type="gene ID" value="LOC105446703"/>
</dbReference>
<dbReference type="PANTHER" id="PTHR45842:SF12">
    <property type="entry name" value="KEKKON 5, ISOFORM A"/>
    <property type="match status" value="1"/>
</dbReference>
<dbReference type="AlphaFoldDB" id="A0A7M7HH36"/>
<dbReference type="KEGG" id="spu:105443757"/>
<keyword evidence="1" id="KW-0433">Leucine-rich repeat</keyword>
<dbReference type="SUPFAM" id="SSF52058">
    <property type="entry name" value="L domain-like"/>
    <property type="match status" value="1"/>
</dbReference>
<dbReference type="OrthoDB" id="28057at2759"/>
<evidence type="ECO:0000256" key="5">
    <source>
        <dbReference type="ARBA" id="ARBA00023180"/>
    </source>
</evidence>
<dbReference type="Gene3D" id="2.60.40.10">
    <property type="entry name" value="Immunoglobulins"/>
    <property type="match status" value="1"/>
</dbReference>
<dbReference type="RefSeq" id="XP_011682149.1">
    <property type="nucleotide sequence ID" value="XM_011683847.2"/>
</dbReference>
<dbReference type="EnsemblMetazoa" id="XM_011683847">
    <property type="protein sequence ID" value="XP_011682149"/>
    <property type="gene ID" value="LOC105446703"/>
</dbReference>
<dbReference type="RefSeq" id="XP_011675628.1">
    <property type="nucleotide sequence ID" value="XM_011677326.2"/>
</dbReference>
<dbReference type="PROSITE" id="PS50835">
    <property type="entry name" value="IG_LIKE"/>
    <property type="match status" value="1"/>
</dbReference>
<organism evidence="9 10">
    <name type="scientific">Strongylocentrotus purpuratus</name>
    <name type="common">Purple sea urchin</name>
    <dbReference type="NCBI Taxonomy" id="7668"/>
    <lineage>
        <taxon>Eukaryota</taxon>
        <taxon>Metazoa</taxon>
        <taxon>Echinodermata</taxon>
        <taxon>Eleutherozoa</taxon>
        <taxon>Echinozoa</taxon>
        <taxon>Echinoidea</taxon>
        <taxon>Euechinoidea</taxon>
        <taxon>Echinacea</taxon>
        <taxon>Camarodonta</taxon>
        <taxon>Echinidea</taxon>
        <taxon>Strongylocentrotidae</taxon>
        <taxon>Strongylocentrotus</taxon>
    </lineage>
</organism>
<keyword evidence="7" id="KW-0812">Transmembrane</keyword>
<evidence type="ECO:0000256" key="1">
    <source>
        <dbReference type="ARBA" id="ARBA00022614"/>
    </source>
</evidence>
<dbReference type="PANTHER" id="PTHR45842">
    <property type="entry name" value="SYNAPTIC ADHESION-LIKE MOLECULE SALM"/>
    <property type="match status" value="1"/>
</dbReference>
<feature type="compositionally biased region" description="Polar residues" evidence="6">
    <location>
        <begin position="635"/>
        <end position="657"/>
    </location>
</feature>
<dbReference type="InterPro" id="IPR001611">
    <property type="entry name" value="Leu-rich_rpt"/>
</dbReference>
<evidence type="ECO:0000313" key="10">
    <source>
        <dbReference type="Proteomes" id="UP000007110"/>
    </source>
</evidence>
<sequence length="676" mass="75045">MENISRVCVGQCCVIIVAILFIKTTPTFSLCPTSCRCLLQDRVDCSGSALWDFPADIPPNTEILSISTNLIHVLNQDHFSDLTYLKELHVDKNVLSVLNDNTFLLLTRLLILDLRYNRIKVLARGAFNGLMKLTHLQLEGNWVTTVDQLTFVSLPALIQLDLYDNRLRGLPSTVFHNNKNMQILNMGMCDLKQIPPILLKGLHSLAYLNMSDNHHLTGIAKGVFSDLTNITKITLNGCGLTSMHVSTFAGLPKLRTVYLDGNEFSETIRWDVFANMPQSVRYVSLTSNRFTALHEFSLHSLSRIQQVNLSDNEWHCDCSLLNVRMAFMERRPQFLTQPGITCSTPDLVEGQDLWSVPVKTIMKNCVTSLVSMVHKSTIDLGSEVQFDCPISRVNESQLAWYTPTPTYLSSSSVESSNGAVPSDRRYRLLPNGTLFLKEVKHKDAGLYICSVRYVDGSSSWSVVELNLADGGLDSHQNHATIYVAVVTTFAIMLVCAAIAAVIYRLRRKKAQSAPLVSIRPMMSQGIMSLASRMSRKSLPPEDTYAYAYAEVPISNSKSLNTNAYAVGALLKRENFGPMHSGPGTGNNNMNGGLTGTSAQRIVARSCREKTEPKVPIIRTSRSIARCETYGYVSPNFPSGQRVDQASQENGRTNNGKSTMFYDVNRPDSAGYLEIIG</sequence>
<accession>A0A7M7HH36</accession>
<keyword evidence="3" id="KW-0677">Repeat</keyword>
<dbReference type="InterPro" id="IPR007110">
    <property type="entry name" value="Ig-like_dom"/>
</dbReference>
<reference evidence="10" key="1">
    <citation type="submission" date="2015-02" db="EMBL/GenBank/DDBJ databases">
        <title>Genome sequencing for Strongylocentrotus purpuratus.</title>
        <authorList>
            <person name="Murali S."/>
            <person name="Liu Y."/>
            <person name="Vee V."/>
            <person name="English A."/>
            <person name="Wang M."/>
            <person name="Skinner E."/>
            <person name="Han Y."/>
            <person name="Muzny D.M."/>
            <person name="Worley K.C."/>
            <person name="Gibbs R.A."/>
        </authorList>
    </citation>
    <scope>NUCLEOTIDE SEQUENCE</scope>
</reference>
<evidence type="ECO:0000259" key="8">
    <source>
        <dbReference type="PROSITE" id="PS50835"/>
    </source>
</evidence>
<keyword evidence="7" id="KW-0472">Membrane</keyword>
<feature type="transmembrane region" description="Helical" evidence="7">
    <location>
        <begin position="481"/>
        <end position="503"/>
    </location>
</feature>
<dbReference type="InterPro" id="IPR003599">
    <property type="entry name" value="Ig_sub"/>
</dbReference>
<dbReference type="GO" id="GO:0005886">
    <property type="term" value="C:plasma membrane"/>
    <property type="evidence" value="ECO:0000318"/>
    <property type="project" value="GO_Central"/>
</dbReference>
<evidence type="ECO:0000256" key="2">
    <source>
        <dbReference type="ARBA" id="ARBA00022729"/>
    </source>
</evidence>
<keyword evidence="4" id="KW-1015">Disulfide bond</keyword>
<dbReference type="Pfam" id="PF13855">
    <property type="entry name" value="LRR_8"/>
    <property type="match status" value="2"/>
</dbReference>
<feature type="region of interest" description="Disordered" evidence="6">
    <location>
        <begin position="635"/>
        <end position="658"/>
    </location>
</feature>
<dbReference type="OMA" id="SMHERGP"/>
<dbReference type="InterPro" id="IPR032675">
    <property type="entry name" value="LRR_dom_sf"/>
</dbReference>
<dbReference type="EnsemblMetazoa" id="XM_011677326">
    <property type="protein sequence ID" value="XP_011675628"/>
    <property type="gene ID" value="LOC105443757"/>
</dbReference>
<evidence type="ECO:0000256" key="3">
    <source>
        <dbReference type="ARBA" id="ARBA00022737"/>
    </source>
</evidence>
<dbReference type="FunFam" id="3.80.10.10:FF:001164">
    <property type="entry name" value="GH01279p"/>
    <property type="match status" value="1"/>
</dbReference>
<dbReference type="RefSeq" id="XP_011682150.1">
    <property type="nucleotide sequence ID" value="XM_011683848.2"/>
</dbReference>
<keyword evidence="5" id="KW-0325">Glycoprotein</keyword>
<dbReference type="SUPFAM" id="SSF48726">
    <property type="entry name" value="Immunoglobulin"/>
    <property type="match status" value="1"/>
</dbReference>
<dbReference type="KEGG" id="spu:105446703"/>
<protein>
    <recommendedName>
        <fullName evidence="8">Ig-like domain-containing protein</fullName>
    </recommendedName>
</protein>
<dbReference type="GeneID" id="105446703"/>
<evidence type="ECO:0000256" key="7">
    <source>
        <dbReference type="SAM" id="Phobius"/>
    </source>
</evidence>
<evidence type="ECO:0000313" key="9">
    <source>
        <dbReference type="EnsemblMetazoa" id="XP_011675628"/>
    </source>
</evidence>
<dbReference type="InterPro" id="IPR003591">
    <property type="entry name" value="Leu-rich_rpt_typical-subtyp"/>
</dbReference>
<evidence type="ECO:0000256" key="6">
    <source>
        <dbReference type="SAM" id="MobiDB-lite"/>
    </source>
</evidence>
<keyword evidence="10" id="KW-1185">Reference proteome</keyword>
<dbReference type="SMART" id="SM00369">
    <property type="entry name" value="LRR_TYP"/>
    <property type="match status" value="7"/>
</dbReference>
<dbReference type="InterPro" id="IPR050467">
    <property type="entry name" value="LRFN"/>
</dbReference>
<keyword evidence="7" id="KW-1133">Transmembrane helix</keyword>
<name>A0A7M7HH36_STRPU</name>
<dbReference type="GeneID" id="105443757"/>
<dbReference type="SMART" id="SM00013">
    <property type="entry name" value="LRRNT"/>
    <property type="match status" value="1"/>
</dbReference>